<reference evidence="2 3" key="1">
    <citation type="journal article" date="2018" name="Mol. Plant">
        <title>The genome of Artemisia annua provides insight into the evolution of Asteraceae family and artemisinin biosynthesis.</title>
        <authorList>
            <person name="Shen Q."/>
            <person name="Zhang L."/>
            <person name="Liao Z."/>
            <person name="Wang S."/>
            <person name="Yan T."/>
            <person name="Shi P."/>
            <person name="Liu M."/>
            <person name="Fu X."/>
            <person name="Pan Q."/>
            <person name="Wang Y."/>
            <person name="Lv Z."/>
            <person name="Lu X."/>
            <person name="Zhang F."/>
            <person name="Jiang W."/>
            <person name="Ma Y."/>
            <person name="Chen M."/>
            <person name="Hao X."/>
            <person name="Li L."/>
            <person name="Tang Y."/>
            <person name="Lv G."/>
            <person name="Zhou Y."/>
            <person name="Sun X."/>
            <person name="Brodelius P.E."/>
            <person name="Rose J.K.C."/>
            <person name="Tang K."/>
        </authorList>
    </citation>
    <scope>NUCLEOTIDE SEQUENCE [LARGE SCALE GENOMIC DNA]</scope>
    <source>
        <strain evidence="3">cv. Huhao1</strain>
        <tissue evidence="2">Leaf</tissue>
    </source>
</reference>
<accession>A0A2U1KPI9</accession>
<dbReference type="OrthoDB" id="1936192at2759"/>
<dbReference type="Proteomes" id="UP000245207">
    <property type="component" value="Unassembled WGS sequence"/>
</dbReference>
<dbReference type="InterPro" id="IPR007021">
    <property type="entry name" value="DUF659"/>
</dbReference>
<proteinExistence type="predicted"/>
<evidence type="ECO:0000259" key="1">
    <source>
        <dbReference type="Pfam" id="PF04937"/>
    </source>
</evidence>
<comment type="caution">
    <text evidence="2">The sequence shown here is derived from an EMBL/GenBank/DDBJ whole genome shotgun (WGS) entry which is preliminary data.</text>
</comment>
<dbReference type="Pfam" id="PF04937">
    <property type="entry name" value="DUF659"/>
    <property type="match status" value="1"/>
</dbReference>
<dbReference type="PANTHER" id="PTHR32166:SF81">
    <property type="entry name" value="OS06G0658400 PROTEIN"/>
    <property type="match status" value="1"/>
</dbReference>
<feature type="domain" description="DUF659" evidence="1">
    <location>
        <begin position="141"/>
        <end position="219"/>
    </location>
</feature>
<sequence length="405" mass="46707">MPRPTKNHGFDDTPLWNHVDVLHMSAGRGGNRKWRCKYCNKEVSGSYSKAKGHLLKIPNQGVLPCTMVDDIYREIKKENDEAEQKKRARNLSAKQKQDYISLPEGSDLAHTKKRKGGIENPYYRKFCQRLANGSLYGYIPPTYDRLRTTLLLQLKAHVEKLLQPIRDSWVKKGASICLDGWQDLKSKPLINIMAASASSPVFLKAFDASEIITKVAEYLAGFEKADHYKECQWILDLVNQVDEINYFVQNHGLSKQIFDRYSDLRLLKVAETRFGSKIVMASRLRFVKDALEKTVMDPDWKKFKVNGRTPVELKAREVKVLLVSDGWWDKLDYFLEFTLPMINFLKAADTDSCVLHLVYDMWDTMIEQVKKVIFNHEGAGFLTEQSPFYDAIQNVIEIRAVRDCV</sequence>
<dbReference type="PANTHER" id="PTHR32166">
    <property type="entry name" value="OSJNBA0013A04.12 PROTEIN"/>
    <property type="match status" value="1"/>
</dbReference>
<evidence type="ECO:0000313" key="2">
    <source>
        <dbReference type="EMBL" id="PWA38694.1"/>
    </source>
</evidence>
<dbReference type="EMBL" id="PKPP01015366">
    <property type="protein sequence ID" value="PWA38694.1"/>
    <property type="molecule type" value="Genomic_DNA"/>
</dbReference>
<dbReference type="AlphaFoldDB" id="A0A2U1KPI9"/>
<protein>
    <recommendedName>
        <fullName evidence="1">DUF659 domain-containing protein</fullName>
    </recommendedName>
</protein>
<dbReference type="STRING" id="35608.A0A2U1KPI9"/>
<organism evidence="2 3">
    <name type="scientific">Artemisia annua</name>
    <name type="common">Sweet wormwood</name>
    <dbReference type="NCBI Taxonomy" id="35608"/>
    <lineage>
        <taxon>Eukaryota</taxon>
        <taxon>Viridiplantae</taxon>
        <taxon>Streptophyta</taxon>
        <taxon>Embryophyta</taxon>
        <taxon>Tracheophyta</taxon>
        <taxon>Spermatophyta</taxon>
        <taxon>Magnoliopsida</taxon>
        <taxon>eudicotyledons</taxon>
        <taxon>Gunneridae</taxon>
        <taxon>Pentapetalae</taxon>
        <taxon>asterids</taxon>
        <taxon>campanulids</taxon>
        <taxon>Asterales</taxon>
        <taxon>Asteraceae</taxon>
        <taxon>Asteroideae</taxon>
        <taxon>Anthemideae</taxon>
        <taxon>Artemisiinae</taxon>
        <taxon>Artemisia</taxon>
    </lineage>
</organism>
<dbReference type="SUPFAM" id="SSF53098">
    <property type="entry name" value="Ribonuclease H-like"/>
    <property type="match status" value="1"/>
</dbReference>
<gene>
    <name evidence="2" type="ORF">CTI12_AA570610</name>
</gene>
<keyword evidence="3" id="KW-1185">Reference proteome</keyword>
<dbReference type="InterPro" id="IPR012337">
    <property type="entry name" value="RNaseH-like_sf"/>
</dbReference>
<name>A0A2U1KPI9_ARTAN</name>
<evidence type="ECO:0000313" key="3">
    <source>
        <dbReference type="Proteomes" id="UP000245207"/>
    </source>
</evidence>